<protein>
    <submittedName>
        <fullName evidence="2">Uncharacterized protein</fullName>
    </submittedName>
</protein>
<dbReference type="AlphaFoldDB" id="A0AAD5SRJ9"/>
<evidence type="ECO:0000256" key="1">
    <source>
        <dbReference type="SAM" id="MobiDB-lite"/>
    </source>
</evidence>
<feature type="region of interest" description="Disordered" evidence="1">
    <location>
        <begin position="45"/>
        <end position="117"/>
    </location>
</feature>
<feature type="compositionally biased region" description="Polar residues" evidence="1">
    <location>
        <begin position="66"/>
        <end position="97"/>
    </location>
</feature>
<comment type="caution">
    <text evidence="2">The sequence shown here is derived from an EMBL/GenBank/DDBJ whole genome shotgun (WGS) entry which is preliminary data.</text>
</comment>
<accession>A0AAD5SRJ9</accession>
<evidence type="ECO:0000313" key="2">
    <source>
        <dbReference type="EMBL" id="KAJ3057064.1"/>
    </source>
</evidence>
<keyword evidence="3" id="KW-1185">Reference proteome</keyword>
<reference evidence="2" key="1">
    <citation type="submission" date="2020-05" db="EMBL/GenBank/DDBJ databases">
        <title>Phylogenomic resolution of chytrid fungi.</title>
        <authorList>
            <person name="Stajich J.E."/>
            <person name="Amses K."/>
            <person name="Simmons R."/>
            <person name="Seto K."/>
            <person name="Myers J."/>
            <person name="Bonds A."/>
            <person name="Quandt C.A."/>
            <person name="Barry K."/>
            <person name="Liu P."/>
            <person name="Grigoriev I."/>
            <person name="Longcore J.E."/>
            <person name="James T.Y."/>
        </authorList>
    </citation>
    <scope>NUCLEOTIDE SEQUENCE</scope>
    <source>
        <strain evidence="2">JEL0318</strain>
    </source>
</reference>
<sequence length="142" mass="15039">MSYTNVGPWNPATYNVVDSSSNPAANIKGKPTHFGMNTTDAPHNLHGTGTTNDLDKKGTLNPATGAHSTHSTHNNLQQGSLGSTYSSENDYNPTGVTGTHHHQKQGVEGTVPHTSYTQTHNLANPQQNAVNPAAYEAHQGTL</sequence>
<organism evidence="2 3">
    <name type="scientific">Rhizophlyctis rosea</name>
    <dbReference type="NCBI Taxonomy" id="64517"/>
    <lineage>
        <taxon>Eukaryota</taxon>
        <taxon>Fungi</taxon>
        <taxon>Fungi incertae sedis</taxon>
        <taxon>Chytridiomycota</taxon>
        <taxon>Chytridiomycota incertae sedis</taxon>
        <taxon>Chytridiomycetes</taxon>
        <taxon>Rhizophlyctidales</taxon>
        <taxon>Rhizophlyctidaceae</taxon>
        <taxon>Rhizophlyctis</taxon>
    </lineage>
</organism>
<evidence type="ECO:0000313" key="3">
    <source>
        <dbReference type="Proteomes" id="UP001212841"/>
    </source>
</evidence>
<dbReference type="EMBL" id="JADGJD010000012">
    <property type="protein sequence ID" value="KAJ3057064.1"/>
    <property type="molecule type" value="Genomic_DNA"/>
</dbReference>
<proteinExistence type="predicted"/>
<dbReference type="Proteomes" id="UP001212841">
    <property type="component" value="Unassembled WGS sequence"/>
</dbReference>
<gene>
    <name evidence="2" type="ORF">HK097_001033</name>
</gene>
<name>A0AAD5SRJ9_9FUNG</name>